<evidence type="ECO:0000313" key="2">
    <source>
        <dbReference type="EMBL" id="GLS19875.1"/>
    </source>
</evidence>
<accession>A0ABQ6CJ10</accession>
<evidence type="ECO:0000256" key="1">
    <source>
        <dbReference type="SAM" id="Phobius"/>
    </source>
</evidence>
<feature type="transmembrane region" description="Helical" evidence="1">
    <location>
        <begin position="20"/>
        <end position="50"/>
    </location>
</feature>
<comment type="caution">
    <text evidence="2">The sequence shown here is derived from an EMBL/GenBank/DDBJ whole genome shotgun (WGS) entry which is preliminary data.</text>
</comment>
<reference evidence="3" key="1">
    <citation type="journal article" date="2019" name="Int. J. Syst. Evol. Microbiol.">
        <title>The Global Catalogue of Microorganisms (GCM) 10K type strain sequencing project: providing services to taxonomists for standard genome sequencing and annotation.</title>
        <authorList>
            <consortium name="The Broad Institute Genomics Platform"/>
            <consortium name="The Broad Institute Genome Sequencing Center for Infectious Disease"/>
            <person name="Wu L."/>
            <person name="Ma J."/>
        </authorList>
    </citation>
    <scope>NUCLEOTIDE SEQUENCE [LARGE SCALE GENOMIC DNA]</scope>
    <source>
        <strain evidence="3">NBRC 101365</strain>
    </source>
</reference>
<keyword evidence="1" id="KW-1133">Transmembrane helix</keyword>
<evidence type="ECO:0000313" key="3">
    <source>
        <dbReference type="Proteomes" id="UP001156882"/>
    </source>
</evidence>
<feature type="transmembrane region" description="Helical" evidence="1">
    <location>
        <begin position="62"/>
        <end position="87"/>
    </location>
</feature>
<feature type="transmembrane region" description="Helical" evidence="1">
    <location>
        <begin position="255"/>
        <end position="278"/>
    </location>
</feature>
<keyword evidence="1" id="KW-0472">Membrane</keyword>
<proteinExistence type="predicted"/>
<dbReference type="Proteomes" id="UP001156882">
    <property type="component" value="Unassembled WGS sequence"/>
</dbReference>
<keyword evidence="1" id="KW-0812">Transmembrane</keyword>
<feature type="transmembrane region" description="Helical" evidence="1">
    <location>
        <begin position="107"/>
        <end position="128"/>
    </location>
</feature>
<keyword evidence="3" id="KW-1185">Reference proteome</keyword>
<dbReference type="RefSeq" id="WP_284312923.1">
    <property type="nucleotide sequence ID" value="NZ_BSPC01000025.1"/>
</dbReference>
<dbReference type="EMBL" id="BSPC01000025">
    <property type="protein sequence ID" value="GLS19875.1"/>
    <property type="molecule type" value="Genomic_DNA"/>
</dbReference>
<sequence length="291" mass="29616">MTNTDLALSGQVESSNSAVSWGAIIAGAAAATVIFLLLVIVGTGIGLVSISPWSNSGASTTTVGILAILWSLAIPLFAYAVGGYLAGRLRTQWVGVHTDEVFFRDTAHGMLVWAVGTIVSACLVGSILSTAVSGIAQTGAALTSAAANAAGSATGNGGLNAYFNDMLFRAQQAPAETRNDDASKAEVGRIVTQSLASGQLSDDDRTYISQVIARQTGLSQADAGKRLDDVMAKAKAAAQQAADKAKAVADAARKAAIYAALWAFVGLLIGGFSASYMATVGGRIRDDLPAT</sequence>
<organism evidence="2 3">
    <name type="scientific">Labrys miyagiensis</name>
    <dbReference type="NCBI Taxonomy" id="346912"/>
    <lineage>
        <taxon>Bacteria</taxon>
        <taxon>Pseudomonadati</taxon>
        <taxon>Pseudomonadota</taxon>
        <taxon>Alphaproteobacteria</taxon>
        <taxon>Hyphomicrobiales</taxon>
        <taxon>Xanthobacteraceae</taxon>
        <taxon>Labrys</taxon>
    </lineage>
</organism>
<name>A0ABQ6CJ10_9HYPH</name>
<protein>
    <submittedName>
        <fullName evidence="2">Uncharacterized protein</fullName>
    </submittedName>
</protein>
<gene>
    <name evidence="2" type="ORF">GCM10007874_28920</name>
</gene>